<reference evidence="1" key="1">
    <citation type="journal article" date="2020" name="Nature">
        <title>Giant virus diversity and host interactions through global metagenomics.</title>
        <authorList>
            <person name="Schulz F."/>
            <person name="Roux S."/>
            <person name="Paez-Espino D."/>
            <person name="Jungbluth S."/>
            <person name="Walsh D.A."/>
            <person name="Denef V.J."/>
            <person name="McMahon K.D."/>
            <person name="Konstantinidis K.T."/>
            <person name="Eloe-Fadrosh E.A."/>
            <person name="Kyrpides N.C."/>
            <person name="Woyke T."/>
        </authorList>
    </citation>
    <scope>NUCLEOTIDE SEQUENCE</scope>
    <source>
        <strain evidence="1">GVMAG-M-3300018428-16</strain>
    </source>
</reference>
<proteinExistence type="predicted"/>
<sequence length="82" mass="9816">MYDSTYLTMLYFKDKNKRKSNKKIKEEKIIMYNNPLNNKKYIKNKICSKQESEKEYNENSLTESEAETVITCATHGNPRYHL</sequence>
<accession>A0A6C0BQU6</accession>
<dbReference type="AlphaFoldDB" id="A0A6C0BQU6"/>
<organism evidence="1">
    <name type="scientific">viral metagenome</name>
    <dbReference type="NCBI Taxonomy" id="1070528"/>
    <lineage>
        <taxon>unclassified sequences</taxon>
        <taxon>metagenomes</taxon>
        <taxon>organismal metagenomes</taxon>
    </lineage>
</organism>
<name>A0A6C0BQU6_9ZZZZ</name>
<evidence type="ECO:0000313" key="1">
    <source>
        <dbReference type="EMBL" id="QHS94825.1"/>
    </source>
</evidence>
<dbReference type="EMBL" id="MN739233">
    <property type="protein sequence ID" value="QHS94825.1"/>
    <property type="molecule type" value="Genomic_DNA"/>
</dbReference>
<protein>
    <submittedName>
        <fullName evidence="1">Uncharacterized protein</fullName>
    </submittedName>
</protein>